<reference evidence="3" key="2">
    <citation type="submission" date="2013-12" db="EMBL/GenBank/DDBJ databases">
        <authorList>
            <person name="Yu Y."/>
            <person name="Lee S."/>
            <person name="de Baynast K."/>
            <person name="Wissotski M."/>
            <person name="Liu L."/>
            <person name="Talag J."/>
            <person name="Goicoechea J."/>
            <person name="Angelova A."/>
            <person name="Jetty R."/>
            <person name="Kudrna D."/>
            <person name="Golser W."/>
            <person name="Rivera L."/>
            <person name="Zhang J."/>
            <person name="Wing R."/>
        </authorList>
    </citation>
    <scope>NUCLEOTIDE SEQUENCE</scope>
</reference>
<dbReference type="Gramene" id="LPERR09G06860.1">
    <property type="protein sequence ID" value="LPERR09G06860.1"/>
    <property type="gene ID" value="LPERR09G06860"/>
</dbReference>
<dbReference type="Pfam" id="PF13456">
    <property type="entry name" value="RVT_3"/>
    <property type="match status" value="1"/>
</dbReference>
<dbReference type="GO" id="GO:0004523">
    <property type="term" value="F:RNA-DNA hybrid ribonuclease activity"/>
    <property type="evidence" value="ECO:0007669"/>
    <property type="project" value="InterPro"/>
</dbReference>
<dbReference type="InterPro" id="IPR052929">
    <property type="entry name" value="RNase_H-like_EbsB-rel"/>
</dbReference>
<dbReference type="Gene3D" id="3.30.420.10">
    <property type="entry name" value="Ribonuclease H-like superfamily/Ribonuclease H"/>
    <property type="match status" value="1"/>
</dbReference>
<dbReference type="InterPro" id="IPR036397">
    <property type="entry name" value="RNaseH_sf"/>
</dbReference>
<dbReference type="HOGENOM" id="CLU_2124661_0_0_1"/>
<dbReference type="InterPro" id="IPR012337">
    <property type="entry name" value="RNaseH-like_sf"/>
</dbReference>
<keyword evidence="3" id="KW-1185">Reference proteome</keyword>
<evidence type="ECO:0000259" key="1">
    <source>
        <dbReference type="Pfam" id="PF13456"/>
    </source>
</evidence>
<dbReference type="InterPro" id="IPR002156">
    <property type="entry name" value="RNaseH_domain"/>
</dbReference>
<dbReference type="AlphaFoldDB" id="A0A0D9XDM1"/>
<dbReference type="Proteomes" id="UP000032180">
    <property type="component" value="Chromosome 9"/>
</dbReference>
<feature type="domain" description="RNase H type-1" evidence="1">
    <location>
        <begin position="1"/>
        <end position="81"/>
    </location>
</feature>
<evidence type="ECO:0000313" key="3">
    <source>
        <dbReference type="Proteomes" id="UP000032180"/>
    </source>
</evidence>
<reference evidence="2 3" key="1">
    <citation type="submission" date="2012-08" db="EMBL/GenBank/DDBJ databases">
        <title>Oryza genome evolution.</title>
        <authorList>
            <person name="Wing R.A."/>
        </authorList>
    </citation>
    <scope>NUCLEOTIDE SEQUENCE</scope>
</reference>
<organism evidence="2 3">
    <name type="scientific">Leersia perrieri</name>
    <dbReference type="NCBI Taxonomy" id="77586"/>
    <lineage>
        <taxon>Eukaryota</taxon>
        <taxon>Viridiplantae</taxon>
        <taxon>Streptophyta</taxon>
        <taxon>Embryophyta</taxon>
        <taxon>Tracheophyta</taxon>
        <taxon>Spermatophyta</taxon>
        <taxon>Magnoliopsida</taxon>
        <taxon>Liliopsida</taxon>
        <taxon>Poales</taxon>
        <taxon>Poaceae</taxon>
        <taxon>BOP clade</taxon>
        <taxon>Oryzoideae</taxon>
        <taxon>Oryzeae</taxon>
        <taxon>Oryzinae</taxon>
        <taxon>Leersia</taxon>
    </lineage>
</organism>
<dbReference type="SUPFAM" id="SSF53098">
    <property type="entry name" value="Ribonuclease H-like"/>
    <property type="match status" value="1"/>
</dbReference>
<dbReference type="CDD" id="cd06222">
    <property type="entry name" value="RNase_H_like"/>
    <property type="match status" value="1"/>
</dbReference>
<dbReference type="GO" id="GO:0003676">
    <property type="term" value="F:nucleic acid binding"/>
    <property type="evidence" value="ECO:0007669"/>
    <property type="project" value="InterPro"/>
</dbReference>
<name>A0A0D9XDM1_9ORYZ</name>
<proteinExistence type="predicted"/>
<reference evidence="2" key="3">
    <citation type="submission" date="2015-04" db="UniProtKB">
        <authorList>
            <consortium name="EnsemblPlants"/>
        </authorList>
    </citation>
    <scope>IDENTIFICATION</scope>
</reference>
<dbReference type="PANTHER" id="PTHR47074">
    <property type="entry name" value="BNAC02G40300D PROTEIN"/>
    <property type="match status" value="1"/>
</dbReference>
<evidence type="ECO:0000313" key="2">
    <source>
        <dbReference type="EnsemblPlants" id="LPERR09G06860.1"/>
    </source>
</evidence>
<dbReference type="InterPro" id="IPR044730">
    <property type="entry name" value="RNase_H-like_dom_plant"/>
</dbReference>
<accession>A0A0D9XDM1</accession>
<sequence length="114" mass="12858">MAEILACSRAVDLAREMGTEKLIIESDSMEVIRLISQKKIDRSEYGLASEEVKRKLRGFRQIMLQWTRRSANAVAHRLAQEGLASGGYSTWLSAPPSFILNVLDEDYRNSSVII</sequence>
<dbReference type="PANTHER" id="PTHR47074:SF11">
    <property type="entry name" value="REVERSE TRANSCRIPTASE-LIKE PROTEIN"/>
    <property type="match status" value="1"/>
</dbReference>
<protein>
    <recommendedName>
        <fullName evidence="1">RNase H type-1 domain-containing protein</fullName>
    </recommendedName>
</protein>
<dbReference type="EnsemblPlants" id="LPERR09G06860.1">
    <property type="protein sequence ID" value="LPERR09G06860.1"/>
    <property type="gene ID" value="LPERR09G06860"/>
</dbReference>